<evidence type="ECO:0000256" key="2">
    <source>
        <dbReference type="ARBA" id="ARBA00006459"/>
    </source>
</evidence>
<evidence type="ECO:0000256" key="8">
    <source>
        <dbReference type="PIRSR" id="PIRSR600175-1"/>
    </source>
</evidence>
<evidence type="ECO:0000256" key="7">
    <source>
        <dbReference type="ARBA" id="ARBA00023136"/>
    </source>
</evidence>
<dbReference type="SUPFAM" id="SSF161070">
    <property type="entry name" value="SNF-like"/>
    <property type="match status" value="1"/>
</dbReference>
<dbReference type="InterPro" id="IPR000175">
    <property type="entry name" value="Na/ntran_symport"/>
</dbReference>
<keyword evidence="4 9" id="KW-0812">Transmembrane</keyword>
<reference evidence="10" key="1">
    <citation type="journal article" date="2020" name="Cell">
        <title>Large-Scale Comparative Analyses of Tick Genomes Elucidate Their Genetic Diversity and Vector Capacities.</title>
        <authorList>
            <consortium name="Tick Genome and Microbiome Consortium (TIGMIC)"/>
            <person name="Jia N."/>
            <person name="Wang J."/>
            <person name="Shi W."/>
            <person name="Du L."/>
            <person name="Sun Y."/>
            <person name="Zhan W."/>
            <person name="Jiang J.F."/>
            <person name="Wang Q."/>
            <person name="Zhang B."/>
            <person name="Ji P."/>
            <person name="Bell-Sakyi L."/>
            <person name="Cui X.M."/>
            <person name="Yuan T.T."/>
            <person name="Jiang B.G."/>
            <person name="Yang W.F."/>
            <person name="Lam T.T."/>
            <person name="Chang Q.C."/>
            <person name="Ding S.J."/>
            <person name="Wang X.J."/>
            <person name="Zhu J.G."/>
            <person name="Ruan X.D."/>
            <person name="Zhao L."/>
            <person name="Wei J.T."/>
            <person name="Ye R.Z."/>
            <person name="Que T.C."/>
            <person name="Du C.H."/>
            <person name="Zhou Y.H."/>
            <person name="Cheng J.X."/>
            <person name="Dai P.F."/>
            <person name="Guo W.B."/>
            <person name="Han X.H."/>
            <person name="Huang E.J."/>
            <person name="Li L.F."/>
            <person name="Wei W."/>
            <person name="Gao Y.C."/>
            <person name="Liu J.Z."/>
            <person name="Shao H.Z."/>
            <person name="Wang X."/>
            <person name="Wang C.C."/>
            <person name="Yang T.C."/>
            <person name="Huo Q.B."/>
            <person name="Li W."/>
            <person name="Chen H.Y."/>
            <person name="Chen S.E."/>
            <person name="Zhou L.G."/>
            <person name="Ni X.B."/>
            <person name="Tian J.H."/>
            <person name="Sheng Y."/>
            <person name="Liu T."/>
            <person name="Pan Y.S."/>
            <person name="Xia L.Y."/>
            <person name="Li J."/>
            <person name="Zhao F."/>
            <person name="Cao W.C."/>
        </authorList>
    </citation>
    <scope>NUCLEOTIDE SEQUENCE</scope>
    <source>
        <strain evidence="10">Rsan-2018</strain>
    </source>
</reference>
<dbReference type="InterPro" id="IPR037272">
    <property type="entry name" value="SNS_sf"/>
</dbReference>
<gene>
    <name evidence="10" type="ORF">HPB52_024977</name>
</gene>
<evidence type="ECO:0000256" key="3">
    <source>
        <dbReference type="ARBA" id="ARBA00022448"/>
    </source>
</evidence>
<proteinExistence type="inferred from homology"/>
<evidence type="ECO:0000313" key="10">
    <source>
        <dbReference type="EMBL" id="KAH7932034.1"/>
    </source>
</evidence>
<keyword evidence="8" id="KW-0915">Sodium</keyword>
<comment type="similarity">
    <text evidence="2">Belongs to the sodium:neurotransmitter symporter (SNF) (TC 2.A.22) family.</text>
</comment>
<comment type="caution">
    <text evidence="10">The sequence shown here is derived from an EMBL/GenBank/DDBJ whole genome shotgun (WGS) entry which is preliminary data.</text>
</comment>
<dbReference type="Proteomes" id="UP000821837">
    <property type="component" value="Unassembled WGS sequence"/>
</dbReference>
<dbReference type="Pfam" id="PF00209">
    <property type="entry name" value="SNF"/>
    <property type="match status" value="1"/>
</dbReference>
<dbReference type="GO" id="GO:0015179">
    <property type="term" value="F:L-amino acid transmembrane transporter activity"/>
    <property type="evidence" value="ECO:0007669"/>
    <property type="project" value="TreeGrafter"/>
</dbReference>
<dbReference type="PRINTS" id="PR00176">
    <property type="entry name" value="NANEUSMPORT"/>
</dbReference>
<feature type="binding site" evidence="8">
    <location>
        <position position="23"/>
    </location>
    <ligand>
        <name>Na(+)</name>
        <dbReference type="ChEBI" id="CHEBI:29101"/>
        <label>1</label>
    </ligand>
</feature>
<accession>A0A9D4PAU9</accession>
<evidence type="ECO:0000256" key="9">
    <source>
        <dbReference type="SAM" id="Phobius"/>
    </source>
</evidence>
<dbReference type="GO" id="GO:0005283">
    <property type="term" value="F:amino acid:sodium symporter activity"/>
    <property type="evidence" value="ECO:0007669"/>
    <property type="project" value="TreeGrafter"/>
</dbReference>
<feature type="binding site" evidence="8">
    <location>
        <position position="20"/>
    </location>
    <ligand>
        <name>Na(+)</name>
        <dbReference type="ChEBI" id="CHEBI:29101"/>
        <label>1</label>
    </ligand>
</feature>
<dbReference type="PANTHER" id="PTHR11616:SF236">
    <property type="entry name" value="TRANSPORTER"/>
    <property type="match status" value="1"/>
</dbReference>
<dbReference type="AlphaFoldDB" id="A0A9D4PAU9"/>
<dbReference type="EMBL" id="JABSTV010001777">
    <property type="protein sequence ID" value="KAH7932034.1"/>
    <property type="molecule type" value="Genomic_DNA"/>
</dbReference>
<dbReference type="GO" id="GO:0046872">
    <property type="term" value="F:metal ion binding"/>
    <property type="evidence" value="ECO:0007669"/>
    <property type="project" value="UniProtKB-KW"/>
</dbReference>
<dbReference type="GO" id="GO:0015187">
    <property type="term" value="F:glycine transmembrane transporter activity"/>
    <property type="evidence" value="ECO:0007669"/>
    <property type="project" value="TreeGrafter"/>
</dbReference>
<comment type="subcellular location">
    <subcellularLocation>
        <location evidence="1">Membrane</location>
        <topology evidence="1">Multi-pass membrane protein</topology>
    </subcellularLocation>
</comment>
<dbReference type="GO" id="GO:0089718">
    <property type="term" value="P:amino acid import across plasma membrane"/>
    <property type="evidence" value="ECO:0007669"/>
    <property type="project" value="TreeGrafter"/>
</dbReference>
<evidence type="ECO:0000256" key="5">
    <source>
        <dbReference type="ARBA" id="ARBA00022847"/>
    </source>
</evidence>
<dbReference type="PROSITE" id="PS50267">
    <property type="entry name" value="NA_NEUROTRAN_SYMP_3"/>
    <property type="match status" value="1"/>
</dbReference>
<keyword evidence="6 9" id="KW-1133">Transmembrane helix</keyword>
<protein>
    <recommendedName>
        <fullName evidence="12">Transporter</fullName>
    </recommendedName>
</protein>
<keyword evidence="7 9" id="KW-0472">Membrane</keyword>
<dbReference type="GO" id="GO:0005886">
    <property type="term" value="C:plasma membrane"/>
    <property type="evidence" value="ECO:0007669"/>
    <property type="project" value="TreeGrafter"/>
</dbReference>
<evidence type="ECO:0000256" key="6">
    <source>
        <dbReference type="ARBA" id="ARBA00022989"/>
    </source>
</evidence>
<feature type="transmembrane region" description="Helical" evidence="9">
    <location>
        <begin position="35"/>
        <end position="53"/>
    </location>
</feature>
<evidence type="ECO:0000256" key="4">
    <source>
        <dbReference type="ARBA" id="ARBA00022692"/>
    </source>
</evidence>
<keyword evidence="11" id="KW-1185">Reference proteome</keyword>
<dbReference type="VEuPathDB" id="VectorBase:RSAN_053864"/>
<evidence type="ECO:0000256" key="1">
    <source>
        <dbReference type="ARBA" id="ARBA00004141"/>
    </source>
</evidence>
<organism evidence="10 11">
    <name type="scientific">Rhipicephalus sanguineus</name>
    <name type="common">Brown dog tick</name>
    <name type="synonym">Ixodes sanguineus</name>
    <dbReference type="NCBI Taxonomy" id="34632"/>
    <lineage>
        <taxon>Eukaryota</taxon>
        <taxon>Metazoa</taxon>
        <taxon>Ecdysozoa</taxon>
        <taxon>Arthropoda</taxon>
        <taxon>Chelicerata</taxon>
        <taxon>Arachnida</taxon>
        <taxon>Acari</taxon>
        <taxon>Parasitiformes</taxon>
        <taxon>Ixodida</taxon>
        <taxon>Ixodoidea</taxon>
        <taxon>Ixodidae</taxon>
        <taxon>Rhipicephalinae</taxon>
        <taxon>Rhipicephalus</taxon>
        <taxon>Rhipicephalus</taxon>
    </lineage>
</organism>
<sequence>MSTQKEQWSTNLELICSCIGYSVGLGNMWRFQYVAYKNGGSAFLILYIINLVIGRPIYYVELLLGQFCGQGPLGAFRLSPMFQYTSH</sequence>
<keyword evidence="5" id="KW-0769">Symport</keyword>
<evidence type="ECO:0008006" key="12">
    <source>
        <dbReference type="Google" id="ProtNLM"/>
    </source>
</evidence>
<feature type="binding site" evidence="8">
    <location>
        <position position="27"/>
    </location>
    <ligand>
        <name>Na(+)</name>
        <dbReference type="ChEBI" id="CHEBI:29101"/>
        <label>1</label>
    </ligand>
</feature>
<keyword evidence="3" id="KW-0813">Transport</keyword>
<keyword evidence="8" id="KW-0479">Metal-binding</keyword>
<evidence type="ECO:0000313" key="11">
    <source>
        <dbReference type="Proteomes" id="UP000821837"/>
    </source>
</evidence>
<reference evidence="10" key="2">
    <citation type="submission" date="2021-09" db="EMBL/GenBank/DDBJ databases">
        <authorList>
            <person name="Jia N."/>
            <person name="Wang J."/>
            <person name="Shi W."/>
            <person name="Du L."/>
            <person name="Sun Y."/>
            <person name="Zhan W."/>
            <person name="Jiang J."/>
            <person name="Wang Q."/>
            <person name="Zhang B."/>
            <person name="Ji P."/>
            <person name="Sakyi L.B."/>
            <person name="Cui X."/>
            <person name="Yuan T."/>
            <person name="Jiang B."/>
            <person name="Yang W."/>
            <person name="Lam T.T.-Y."/>
            <person name="Chang Q."/>
            <person name="Ding S."/>
            <person name="Wang X."/>
            <person name="Zhu J."/>
            <person name="Ruan X."/>
            <person name="Zhao L."/>
            <person name="Wei J."/>
            <person name="Que T."/>
            <person name="Du C."/>
            <person name="Cheng J."/>
            <person name="Dai P."/>
            <person name="Han X."/>
            <person name="Huang E."/>
            <person name="Gao Y."/>
            <person name="Liu J."/>
            <person name="Shao H."/>
            <person name="Ye R."/>
            <person name="Li L."/>
            <person name="Wei W."/>
            <person name="Wang X."/>
            <person name="Wang C."/>
            <person name="Huo Q."/>
            <person name="Li W."/>
            <person name="Guo W."/>
            <person name="Chen H."/>
            <person name="Chen S."/>
            <person name="Zhou L."/>
            <person name="Zhou L."/>
            <person name="Ni X."/>
            <person name="Tian J."/>
            <person name="Zhou Y."/>
            <person name="Sheng Y."/>
            <person name="Liu T."/>
            <person name="Pan Y."/>
            <person name="Xia L."/>
            <person name="Li J."/>
            <person name="Zhao F."/>
            <person name="Cao W."/>
        </authorList>
    </citation>
    <scope>NUCLEOTIDE SEQUENCE</scope>
    <source>
        <strain evidence="10">Rsan-2018</strain>
        <tissue evidence="10">Larvae</tissue>
    </source>
</reference>
<dbReference type="PANTHER" id="PTHR11616">
    <property type="entry name" value="SODIUM/CHLORIDE DEPENDENT TRANSPORTER"/>
    <property type="match status" value="1"/>
</dbReference>
<name>A0A9D4PAU9_RHISA</name>